<dbReference type="Proteomes" id="UP000807716">
    <property type="component" value="Unassembled WGS sequence"/>
</dbReference>
<evidence type="ECO:0000313" key="1">
    <source>
        <dbReference type="EMBL" id="KAG0255866.1"/>
    </source>
</evidence>
<dbReference type="OrthoDB" id="2425131at2759"/>
<dbReference type="EMBL" id="JAAAJB010000437">
    <property type="protein sequence ID" value="KAG0255866.1"/>
    <property type="molecule type" value="Genomic_DNA"/>
</dbReference>
<keyword evidence="2" id="KW-1185">Reference proteome</keyword>
<protein>
    <submittedName>
        <fullName evidence="1">Uncharacterized protein</fullName>
    </submittedName>
</protein>
<gene>
    <name evidence="1" type="ORF">DFQ27_006023</name>
</gene>
<reference evidence="1" key="1">
    <citation type="journal article" date="2020" name="Fungal Divers.">
        <title>Resolving the Mortierellaceae phylogeny through synthesis of multi-gene phylogenetics and phylogenomics.</title>
        <authorList>
            <person name="Vandepol N."/>
            <person name="Liber J."/>
            <person name="Desiro A."/>
            <person name="Na H."/>
            <person name="Kennedy M."/>
            <person name="Barry K."/>
            <person name="Grigoriev I.V."/>
            <person name="Miller A.N."/>
            <person name="O'Donnell K."/>
            <person name="Stajich J.E."/>
            <person name="Bonito G."/>
        </authorList>
    </citation>
    <scope>NUCLEOTIDE SEQUENCE</scope>
    <source>
        <strain evidence="1">BC1065</strain>
    </source>
</reference>
<comment type="caution">
    <text evidence="1">The sequence shown here is derived from an EMBL/GenBank/DDBJ whole genome shotgun (WGS) entry which is preliminary data.</text>
</comment>
<accession>A0A9P6Q0B2</accession>
<proteinExistence type="predicted"/>
<dbReference type="AlphaFoldDB" id="A0A9P6Q0B2"/>
<evidence type="ECO:0000313" key="2">
    <source>
        <dbReference type="Proteomes" id="UP000807716"/>
    </source>
</evidence>
<organism evidence="1 2">
    <name type="scientific">Actinomortierella ambigua</name>
    <dbReference type="NCBI Taxonomy" id="1343610"/>
    <lineage>
        <taxon>Eukaryota</taxon>
        <taxon>Fungi</taxon>
        <taxon>Fungi incertae sedis</taxon>
        <taxon>Mucoromycota</taxon>
        <taxon>Mortierellomycotina</taxon>
        <taxon>Mortierellomycetes</taxon>
        <taxon>Mortierellales</taxon>
        <taxon>Mortierellaceae</taxon>
        <taxon>Actinomortierella</taxon>
    </lineage>
</organism>
<name>A0A9P6Q0B2_9FUNG</name>
<sequence>MTADVVAYECDVLERVEHTVPALMQHGKRKPLPESYWFLAPAFSNEGAQLNLAPMYENGRGFEQSDTEAVQ</sequence>